<feature type="region of interest" description="Disordered" evidence="1">
    <location>
        <begin position="122"/>
        <end position="156"/>
    </location>
</feature>
<feature type="compositionally biased region" description="Basic and acidic residues" evidence="1">
    <location>
        <begin position="98"/>
        <end position="110"/>
    </location>
</feature>
<accession>A0AAF0UIV9</accession>
<dbReference type="EMBL" id="CP133620">
    <property type="protein sequence ID" value="WMV46273.1"/>
    <property type="molecule type" value="Genomic_DNA"/>
</dbReference>
<gene>
    <name evidence="2" type="ORF">MTR67_039658</name>
</gene>
<reference evidence="2" key="1">
    <citation type="submission" date="2023-08" db="EMBL/GenBank/DDBJ databases">
        <title>A de novo genome assembly of Solanum verrucosum Schlechtendal, a Mexican diploid species geographically isolated from the other diploid A-genome species in potato relatives.</title>
        <authorList>
            <person name="Hosaka K."/>
        </authorList>
    </citation>
    <scope>NUCLEOTIDE SEQUENCE</scope>
    <source>
        <tissue evidence="2">Young leaves</tissue>
    </source>
</reference>
<protein>
    <submittedName>
        <fullName evidence="2">Uncharacterized protein</fullName>
    </submittedName>
</protein>
<feature type="region of interest" description="Disordered" evidence="1">
    <location>
        <begin position="87"/>
        <end position="110"/>
    </location>
</feature>
<dbReference type="Proteomes" id="UP001234989">
    <property type="component" value="Chromosome 9"/>
</dbReference>
<evidence type="ECO:0000313" key="2">
    <source>
        <dbReference type="EMBL" id="WMV46273.1"/>
    </source>
</evidence>
<keyword evidence="3" id="KW-1185">Reference proteome</keyword>
<name>A0AAF0UIV9_SOLVR</name>
<dbReference type="AlphaFoldDB" id="A0AAF0UIV9"/>
<feature type="compositionally biased region" description="Polar residues" evidence="1">
    <location>
        <begin position="138"/>
        <end position="149"/>
    </location>
</feature>
<feature type="compositionally biased region" description="Basic and acidic residues" evidence="1">
    <location>
        <begin position="122"/>
        <end position="137"/>
    </location>
</feature>
<evidence type="ECO:0000256" key="1">
    <source>
        <dbReference type="SAM" id="MobiDB-lite"/>
    </source>
</evidence>
<evidence type="ECO:0000313" key="3">
    <source>
        <dbReference type="Proteomes" id="UP001234989"/>
    </source>
</evidence>
<sequence>MTKPFAVASALLDEMTEIKRASHTREDQMFHLNLGLTKEQLEKNQERDKKMAKITTQMDLLKKHSWEVVIRLSMRFGLVVEDSHLSYPRSCGNQGCNNDRDGGWRDRDRDWRDRDTTWKDIDRDRDRYVSPHEHSKPNEQNSGPESFQTEDILPAS</sequence>
<organism evidence="2 3">
    <name type="scientific">Solanum verrucosum</name>
    <dbReference type="NCBI Taxonomy" id="315347"/>
    <lineage>
        <taxon>Eukaryota</taxon>
        <taxon>Viridiplantae</taxon>
        <taxon>Streptophyta</taxon>
        <taxon>Embryophyta</taxon>
        <taxon>Tracheophyta</taxon>
        <taxon>Spermatophyta</taxon>
        <taxon>Magnoliopsida</taxon>
        <taxon>eudicotyledons</taxon>
        <taxon>Gunneridae</taxon>
        <taxon>Pentapetalae</taxon>
        <taxon>asterids</taxon>
        <taxon>lamiids</taxon>
        <taxon>Solanales</taxon>
        <taxon>Solanaceae</taxon>
        <taxon>Solanoideae</taxon>
        <taxon>Solaneae</taxon>
        <taxon>Solanum</taxon>
    </lineage>
</organism>
<proteinExistence type="predicted"/>